<evidence type="ECO:0000313" key="6">
    <source>
        <dbReference type="Proteomes" id="UP000449547"/>
    </source>
</evidence>
<evidence type="ECO:0008006" key="7">
    <source>
        <dbReference type="Google" id="ProtNLM"/>
    </source>
</evidence>
<dbReference type="OMA" id="HIQTTYA"/>
<feature type="region of interest" description="Disordered" evidence="4">
    <location>
        <begin position="225"/>
        <end position="246"/>
    </location>
</feature>
<dbReference type="InterPro" id="IPR000456">
    <property type="entry name" value="Ribosomal_bL17"/>
</dbReference>
<dbReference type="GO" id="GO:0006412">
    <property type="term" value="P:translation"/>
    <property type="evidence" value="ECO:0007669"/>
    <property type="project" value="InterPro"/>
</dbReference>
<dbReference type="VEuPathDB" id="FungiDB:DIURU_005540"/>
<dbReference type="GO" id="GO:0003735">
    <property type="term" value="F:structural constituent of ribosome"/>
    <property type="evidence" value="ECO:0007669"/>
    <property type="project" value="InterPro"/>
</dbReference>
<keyword evidence="2" id="KW-0689">Ribosomal protein</keyword>
<dbReference type="GeneID" id="54784191"/>
<evidence type="ECO:0000256" key="1">
    <source>
        <dbReference type="ARBA" id="ARBA00008777"/>
    </source>
</evidence>
<keyword evidence="3" id="KW-0687">Ribonucleoprotein</keyword>
<sequence length="246" mass="27519">MPSLKKFDANVIRHVKSMDKNLCANLIRNEYIVTTVTKAKRAQPKIERFLASALKDNQTVKGDTVLDRVLANKSLNFLQPPDKVEVGSKVIEELAQRYPDRKSGFTRVIKLEPRLGEDKAPMAVLELVDSGLDVKFWYTAKIVARLQLQGLELDDITKHNMEKLIKFKGEQAFTDAVEVAKREFFKVGEDGEVTDADIKKNLENTPASLAYNGGELAGTTFASKKFPTKARPEKEEAVIPPSPFAQ</sequence>
<dbReference type="RefSeq" id="XP_034009769.1">
    <property type="nucleotide sequence ID" value="XM_034158534.1"/>
</dbReference>
<dbReference type="PANTHER" id="PTHR14413">
    <property type="entry name" value="RIBOSOMAL PROTEIN L17"/>
    <property type="match status" value="1"/>
</dbReference>
<evidence type="ECO:0000256" key="2">
    <source>
        <dbReference type="ARBA" id="ARBA00022980"/>
    </source>
</evidence>
<dbReference type="OrthoDB" id="275000at2759"/>
<evidence type="ECO:0000256" key="3">
    <source>
        <dbReference type="ARBA" id="ARBA00023274"/>
    </source>
</evidence>
<name>A0A642UD86_DIURU</name>
<gene>
    <name evidence="5" type="ORF">DIURU_005540</name>
</gene>
<dbReference type="Pfam" id="PF01196">
    <property type="entry name" value="Ribosomal_L17"/>
    <property type="match status" value="1"/>
</dbReference>
<evidence type="ECO:0000313" key="5">
    <source>
        <dbReference type="EMBL" id="KAA8897027.1"/>
    </source>
</evidence>
<keyword evidence="6" id="KW-1185">Reference proteome</keyword>
<dbReference type="Gene3D" id="3.90.1030.10">
    <property type="entry name" value="Ribosomal protein L17"/>
    <property type="match status" value="1"/>
</dbReference>
<dbReference type="SUPFAM" id="SSF64263">
    <property type="entry name" value="Prokaryotic ribosomal protein L17"/>
    <property type="match status" value="1"/>
</dbReference>
<reference evidence="5 6" key="1">
    <citation type="submission" date="2019-07" db="EMBL/GenBank/DDBJ databases">
        <title>Genome assembly of two rare yeast pathogens: Diutina rugosa and Trichomonascus ciferrii.</title>
        <authorList>
            <person name="Mixao V."/>
            <person name="Saus E."/>
            <person name="Hansen A."/>
            <person name="Lass-Flor C."/>
            <person name="Gabaldon T."/>
        </authorList>
    </citation>
    <scope>NUCLEOTIDE SEQUENCE [LARGE SCALE GENOMIC DNA]</scope>
    <source>
        <strain evidence="5 6">CBS 613</strain>
    </source>
</reference>
<comment type="caution">
    <text evidence="5">The sequence shown here is derived from an EMBL/GenBank/DDBJ whole genome shotgun (WGS) entry which is preliminary data.</text>
</comment>
<organism evidence="5 6">
    <name type="scientific">Diutina rugosa</name>
    <name type="common">Yeast</name>
    <name type="synonym">Candida rugosa</name>
    <dbReference type="NCBI Taxonomy" id="5481"/>
    <lineage>
        <taxon>Eukaryota</taxon>
        <taxon>Fungi</taxon>
        <taxon>Dikarya</taxon>
        <taxon>Ascomycota</taxon>
        <taxon>Saccharomycotina</taxon>
        <taxon>Pichiomycetes</taxon>
        <taxon>Debaryomycetaceae</taxon>
        <taxon>Diutina</taxon>
    </lineage>
</organism>
<proteinExistence type="inferred from homology"/>
<dbReference type="EMBL" id="SWFT01000161">
    <property type="protein sequence ID" value="KAA8897027.1"/>
    <property type="molecule type" value="Genomic_DNA"/>
</dbReference>
<protein>
    <recommendedName>
        <fullName evidence="7">54S ribosomal protein L8 C-terminal domain-containing protein</fullName>
    </recommendedName>
</protein>
<dbReference type="Proteomes" id="UP000449547">
    <property type="component" value="Unassembled WGS sequence"/>
</dbReference>
<dbReference type="AlphaFoldDB" id="A0A642UD86"/>
<dbReference type="PANTHER" id="PTHR14413:SF16">
    <property type="entry name" value="LARGE RIBOSOMAL SUBUNIT PROTEIN BL17M"/>
    <property type="match status" value="1"/>
</dbReference>
<dbReference type="InterPro" id="IPR036373">
    <property type="entry name" value="Ribosomal_bL17_sf"/>
</dbReference>
<dbReference type="GO" id="GO:0005762">
    <property type="term" value="C:mitochondrial large ribosomal subunit"/>
    <property type="evidence" value="ECO:0007669"/>
    <property type="project" value="TreeGrafter"/>
</dbReference>
<accession>A0A642UD86</accession>
<comment type="similarity">
    <text evidence="1">Belongs to the bacterial ribosomal protein bL17 family.</text>
</comment>
<evidence type="ECO:0000256" key="4">
    <source>
        <dbReference type="SAM" id="MobiDB-lite"/>
    </source>
</evidence>